<dbReference type="PANTHER" id="PTHR43037:SF1">
    <property type="entry name" value="BLL1128 PROTEIN"/>
    <property type="match status" value="1"/>
</dbReference>
<evidence type="ECO:0000313" key="3">
    <source>
        <dbReference type="EMBL" id="AUP78548.1"/>
    </source>
</evidence>
<dbReference type="InterPro" id="IPR050955">
    <property type="entry name" value="Plant_Biomass_Hydrol_Est"/>
</dbReference>
<keyword evidence="1 2" id="KW-0732">Signal</keyword>
<dbReference type="AlphaFoldDB" id="A0A2K9PP08"/>
<evidence type="ECO:0000256" key="2">
    <source>
        <dbReference type="SAM" id="SignalP"/>
    </source>
</evidence>
<evidence type="ECO:0000313" key="4">
    <source>
        <dbReference type="Proteomes" id="UP000235826"/>
    </source>
</evidence>
<accession>A0A2K9PP08</accession>
<reference evidence="3 4" key="1">
    <citation type="submission" date="2018-01" db="EMBL/GenBank/DDBJ databases">
        <title>Complete genome sequence of Flavivirga eckloniae ECD14 isolated from seaweed Ecklonia cava.</title>
        <authorList>
            <person name="Lee J.H."/>
            <person name="Baik K.S."/>
            <person name="Seong C.N."/>
        </authorList>
    </citation>
    <scope>NUCLEOTIDE SEQUENCE [LARGE SCALE GENOMIC DNA]</scope>
    <source>
        <strain evidence="3 4">ECD14</strain>
    </source>
</reference>
<evidence type="ECO:0008006" key="5">
    <source>
        <dbReference type="Google" id="ProtNLM"/>
    </source>
</evidence>
<protein>
    <recommendedName>
        <fullName evidence="5">Phospholipase</fullName>
    </recommendedName>
</protein>
<dbReference type="Proteomes" id="UP000235826">
    <property type="component" value="Chromosome"/>
</dbReference>
<dbReference type="EMBL" id="CP025791">
    <property type="protein sequence ID" value="AUP78548.1"/>
    <property type="molecule type" value="Genomic_DNA"/>
</dbReference>
<feature type="chain" id="PRO_5014669049" description="Phospholipase" evidence="2">
    <location>
        <begin position="24"/>
        <end position="373"/>
    </location>
</feature>
<organism evidence="3 4">
    <name type="scientific">Flavivirga eckloniae</name>
    <dbReference type="NCBI Taxonomy" id="1803846"/>
    <lineage>
        <taxon>Bacteria</taxon>
        <taxon>Pseudomonadati</taxon>
        <taxon>Bacteroidota</taxon>
        <taxon>Flavobacteriia</taxon>
        <taxon>Flavobacteriales</taxon>
        <taxon>Flavobacteriaceae</taxon>
        <taxon>Flavivirga</taxon>
    </lineage>
</organism>
<gene>
    <name evidence="3" type="ORF">C1H87_07415</name>
</gene>
<feature type="signal peptide" evidence="2">
    <location>
        <begin position="1"/>
        <end position="23"/>
    </location>
</feature>
<dbReference type="InterPro" id="IPR029058">
    <property type="entry name" value="AB_hydrolase_fold"/>
</dbReference>
<dbReference type="OrthoDB" id="9764953at2"/>
<dbReference type="PANTHER" id="PTHR43037">
    <property type="entry name" value="UNNAMED PRODUCT-RELATED"/>
    <property type="match status" value="1"/>
</dbReference>
<proteinExistence type="predicted"/>
<dbReference type="KEGG" id="fek:C1H87_07415"/>
<evidence type="ECO:0000256" key="1">
    <source>
        <dbReference type="ARBA" id="ARBA00022729"/>
    </source>
</evidence>
<dbReference type="Gene3D" id="3.40.50.1820">
    <property type="entry name" value="alpha/beta hydrolase"/>
    <property type="match status" value="1"/>
</dbReference>
<dbReference type="SUPFAM" id="SSF53474">
    <property type="entry name" value="alpha/beta-Hydrolases"/>
    <property type="match status" value="1"/>
</dbReference>
<keyword evidence="4" id="KW-1185">Reference proteome</keyword>
<sequence>MKKFIFSLVIVLSSFCVQTNAQAPYGTAGSHTAVRLDTAVDNPPYGFYEYLPQNFSTTSGEKYPIVFFYHGIGEKGNGSSDLAKVLKNGPPRRIEAGRHYPAIVISPQATYGYFNGADFLRLYNYFISKYPVDTDRVYVTGLSAGGGGTWRAAEAHPDKIAAIVPICGANRIGNPSAFLQKVPVWAHHNFLDRSVGKGLTIDNVNRIANTSGSVMDVYPFGPGNTVANTDYTMQFDIENQSWSAAMGVIKPEQNMCFTLYKKGNHDAWTKTYGNQAVMDWLFAQNLQNHTLNIPDVTVTENQKVKISVRHTNNELIIDADEAISEIACFDITGRQFLKQKNNTIKTERLPGPIIMIKVKTVQGKQGYSKVIIQ</sequence>
<dbReference type="RefSeq" id="WP_102755203.1">
    <property type="nucleotide sequence ID" value="NZ_CP025791.1"/>
</dbReference>
<name>A0A2K9PP08_9FLAO</name>